<dbReference type="AlphaFoldDB" id="A0AA40D8D1"/>
<evidence type="ECO:0008006" key="4">
    <source>
        <dbReference type="Google" id="ProtNLM"/>
    </source>
</evidence>
<evidence type="ECO:0000313" key="3">
    <source>
        <dbReference type="Proteomes" id="UP001174997"/>
    </source>
</evidence>
<dbReference type="Proteomes" id="UP001174997">
    <property type="component" value="Unassembled WGS sequence"/>
</dbReference>
<reference evidence="2" key="1">
    <citation type="submission" date="2023-06" db="EMBL/GenBank/DDBJ databases">
        <title>Genome-scale phylogeny and comparative genomics of the fungal order Sordariales.</title>
        <authorList>
            <consortium name="Lawrence Berkeley National Laboratory"/>
            <person name="Hensen N."/>
            <person name="Bonometti L."/>
            <person name="Westerberg I."/>
            <person name="Brannstrom I.O."/>
            <person name="Guillou S."/>
            <person name="Cros-Aarteil S."/>
            <person name="Calhoun S."/>
            <person name="Haridas S."/>
            <person name="Kuo A."/>
            <person name="Mondo S."/>
            <person name="Pangilinan J."/>
            <person name="Riley R."/>
            <person name="Labutti K."/>
            <person name="Andreopoulos B."/>
            <person name="Lipzen A."/>
            <person name="Chen C."/>
            <person name="Yanf M."/>
            <person name="Daum C."/>
            <person name="Ng V."/>
            <person name="Clum A."/>
            <person name="Steindorff A."/>
            <person name="Ohm R."/>
            <person name="Martin F."/>
            <person name="Silar P."/>
            <person name="Natvig D."/>
            <person name="Lalanne C."/>
            <person name="Gautier V."/>
            <person name="Ament-Velasquez S.L."/>
            <person name="Kruys A."/>
            <person name="Hutchinson M.I."/>
            <person name="Powell A.J."/>
            <person name="Barry K."/>
            <person name="Miller A.N."/>
            <person name="Grigoriev I.V."/>
            <person name="Debuchy R."/>
            <person name="Gladieux P."/>
            <person name="Thoren M.H."/>
            <person name="Johannesson H."/>
        </authorList>
    </citation>
    <scope>NUCLEOTIDE SEQUENCE</scope>
    <source>
        <strain evidence="2">CBS 307.81</strain>
    </source>
</reference>
<evidence type="ECO:0000313" key="2">
    <source>
        <dbReference type="EMBL" id="KAK0664025.1"/>
    </source>
</evidence>
<gene>
    <name evidence="2" type="ORF">QBC41DRAFT_350011</name>
</gene>
<feature type="chain" id="PRO_5041455038" description="Infection structure specific protein" evidence="1">
    <location>
        <begin position="19"/>
        <end position="268"/>
    </location>
</feature>
<dbReference type="EMBL" id="JAULSY010000123">
    <property type="protein sequence ID" value="KAK0664025.1"/>
    <property type="molecule type" value="Genomic_DNA"/>
</dbReference>
<evidence type="ECO:0000256" key="1">
    <source>
        <dbReference type="SAM" id="SignalP"/>
    </source>
</evidence>
<comment type="caution">
    <text evidence="2">The sequence shown here is derived from an EMBL/GenBank/DDBJ whole genome shotgun (WGS) entry which is preliminary data.</text>
</comment>
<protein>
    <recommendedName>
        <fullName evidence="4">Infection structure specific protein</fullName>
    </recommendedName>
</protein>
<name>A0AA40D8D1_9PEZI</name>
<sequence length="268" mass="27170">MHLSKALPLAGAITLALAQDTPEDTTTTVLPTPTTTLAPSSVADSTTAIITSTYVPPDFSNSPWGDFCVDNVKLILNAQPTPPHGQPLRDYFESSFSVWVTANLATSSALPGGGHTPVNSADIVTLCEKWQTTRWVGQTVPASVTAEHEAYKLSWSSWALRAGSALGSAVGECNSTVYNGALGRAVLAVATNQRQCSEGFSLMHSLKEAPSGADVASLGLGVVTTADGGDSAGASTTSTGTVSTAGAARETGYMAAAVIAAAGVAAAL</sequence>
<feature type="signal peptide" evidence="1">
    <location>
        <begin position="1"/>
        <end position="18"/>
    </location>
</feature>
<proteinExistence type="predicted"/>
<keyword evidence="1" id="KW-0732">Signal</keyword>
<organism evidence="2 3">
    <name type="scientific">Cercophora samala</name>
    <dbReference type="NCBI Taxonomy" id="330535"/>
    <lineage>
        <taxon>Eukaryota</taxon>
        <taxon>Fungi</taxon>
        <taxon>Dikarya</taxon>
        <taxon>Ascomycota</taxon>
        <taxon>Pezizomycotina</taxon>
        <taxon>Sordariomycetes</taxon>
        <taxon>Sordariomycetidae</taxon>
        <taxon>Sordariales</taxon>
        <taxon>Lasiosphaeriaceae</taxon>
        <taxon>Cercophora</taxon>
    </lineage>
</organism>
<keyword evidence="3" id="KW-1185">Reference proteome</keyword>
<accession>A0AA40D8D1</accession>